<dbReference type="SUPFAM" id="SSF53474">
    <property type="entry name" value="alpha/beta-Hydrolases"/>
    <property type="match status" value="1"/>
</dbReference>
<protein>
    <recommendedName>
        <fullName evidence="2">AB hydrolase-1 domain-containing protein</fullName>
    </recommendedName>
</protein>
<dbReference type="InterPro" id="IPR029058">
    <property type="entry name" value="AB_hydrolase_fold"/>
</dbReference>
<dbReference type="EMBL" id="JAJSPL020000004">
    <property type="protein sequence ID" value="KAK7747326.1"/>
    <property type="molecule type" value="Genomic_DNA"/>
</dbReference>
<evidence type="ECO:0000313" key="3">
    <source>
        <dbReference type="EMBL" id="KAK7747326.1"/>
    </source>
</evidence>
<keyword evidence="4" id="KW-1185">Reference proteome</keyword>
<feature type="region of interest" description="Disordered" evidence="1">
    <location>
        <begin position="433"/>
        <end position="452"/>
    </location>
</feature>
<evidence type="ECO:0000313" key="4">
    <source>
        <dbReference type="Proteomes" id="UP001320245"/>
    </source>
</evidence>
<dbReference type="Pfam" id="PF12697">
    <property type="entry name" value="Abhydrolase_6"/>
    <property type="match status" value="1"/>
</dbReference>
<accession>A0AAN9UGA4</accession>
<evidence type="ECO:0000259" key="2">
    <source>
        <dbReference type="Pfam" id="PF12697"/>
    </source>
</evidence>
<organism evidence="3 4">
    <name type="scientific">Cytospora paraplurivora</name>
    <dbReference type="NCBI Taxonomy" id="2898453"/>
    <lineage>
        <taxon>Eukaryota</taxon>
        <taxon>Fungi</taxon>
        <taxon>Dikarya</taxon>
        <taxon>Ascomycota</taxon>
        <taxon>Pezizomycotina</taxon>
        <taxon>Sordariomycetes</taxon>
        <taxon>Sordariomycetidae</taxon>
        <taxon>Diaporthales</taxon>
        <taxon>Cytosporaceae</taxon>
        <taxon>Cytospora</taxon>
    </lineage>
</organism>
<sequence length="452" mass="50130">MSTVFDIKEHVIDTQHIREYPRATAHSQEEVLQLAVKQYIPKDNPDPKPGDITIIASHANGFVKELYEPLWEDLLHSCLENGVNIRGIWIADIAWQGQSSILNEGRLGNDPSWLDHARDLLHLTNVFRAQMPRPIVGIGHSFGGNIIVNLSLIHPRLLSALVIIDPVLTRANVHGGPLHGFTSTVGASSRRRDLWPSRAEAERGVRRNAFYKAWDPRVVDKLVEFGFRDCPTALYPDKGGGKHDAGSGKGSGEEVTLTTTKHMECFTYYRPTHLGPRDPETGRRVLDRSLIPDATDYVDEYPGFPFYQPLTPVTAGRLPELRPSVLWVAGEDSSVCPPVARKEKMDLTGNGVGGSGGAKAGRVKELVVKGTGHLVAMEKPGVLASNAAGFIRGEVERWRKEEEDYRRWVDGVDDRQKAIMDEEFLALANSVGPEANRRRDGTLSRVEVKPKL</sequence>
<proteinExistence type="predicted"/>
<dbReference type="AlphaFoldDB" id="A0AAN9UGA4"/>
<evidence type="ECO:0000256" key="1">
    <source>
        <dbReference type="SAM" id="MobiDB-lite"/>
    </source>
</evidence>
<name>A0AAN9UGA4_9PEZI</name>
<comment type="caution">
    <text evidence="3">The sequence shown here is derived from an EMBL/GenBank/DDBJ whole genome shotgun (WGS) entry which is preliminary data.</text>
</comment>
<feature type="domain" description="AB hydrolase-1" evidence="2">
    <location>
        <begin position="106"/>
        <end position="384"/>
    </location>
</feature>
<gene>
    <name evidence="3" type="ORF">SLS53_001579</name>
</gene>
<reference evidence="3 4" key="1">
    <citation type="journal article" date="2023" name="PLoS ONE">
        <title>Cytospora paraplurivora sp. nov. isolated from orchards with fruit tree decline syndrome in Ontario, Canada.</title>
        <authorList>
            <person name="Ilyukhin E."/>
            <person name="Nguyen H.D.T."/>
            <person name="Castle A.J."/>
            <person name="Ellouze W."/>
        </authorList>
    </citation>
    <scope>NUCLEOTIDE SEQUENCE [LARGE SCALE GENOMIC DNA]</scope>
    <source>
        <strain evidence="3 4">FDS-564</strain>
    </source>
</reference>
<dbReference type="Proteomes" id="UP001320245">
    <property type="component" value="Unassembled WGS sequence"/>
</dbReference>
<dbReference type="Gene3D" id="3.40.50.1820">
    <property type="entry name" value="alpha/beta hydrolase"/>
    <property type="match status" value="1"/>
</dbReference>
<feature type="compositionally biased region" description="Basic and acidic residues" evidence="1">
    <location>
        <begin position="435"/>
        <end position="452"/>
    </location>
</feature>
<dbReference type="InterPro" id="IPR000073">
    <property type="entry name" value="AB_hydrolase_1"/>
</dbReference>